<evidence type="ECO:0000256" key="1">
    <source>
        <dbReference type="SAM" id="MobiDB-lite"/>
    </source>
</evidence>
<dbReference type="RefSeq" id="WP_208878298.1">
    <property type="nucleotide sequence ID" value="NZ_CP031320.1"/>
</dbReference>
<proteinExistence type="predicted"/>
<dbReference type="AlphaFoldDB" id="A0A345XP80"/>
<sequence>MAEHIQHASALSGWRKSSYSGPDNDSCVEVIIGDASVLTGWRKSSYSSPDNDSCVEVIDGYASGIPVRDSKDPHGPALVVEPAAWSSFVSAVKRGEFPA</sequence>
<evidence type="ECO:0000259" key="2">
    <source>
        <dbReference type="Pfam" id="PF04149"/>
    </source>
</evidence>
<keyword evidence="4" id="KW-1185">Reference proteome</keyword>
<dbReference type="KEGG" id="sarm:DVA86_13085"/>
<dbReference type="InterPro" id="IPR007278">
    <property type="entry name" value="DUF397"/>
</dbReference>
<evidence type="ECO:0000313" key="3">
    <source>
        <dbReference type="EMBL" id="AXK33446.1"/>
    </source>
</evidence>
<name>A0A345XP80_9ACTN</name>
<protein>
    <submittedName>
        <fullName evidence="3">DUF397 domain-containing protein</fullName>
    </submittedName>
</protein>
<reference evidence="3 4" key="1">
    <citation type="submission" date="2018-07" db="EMBL/GenBank/DDBJ databases">
        <title>Draft genome of the type strain Streptomyces armeniacus ATCC 15676.</title>
        <authorList>
            <person name="Labana P."/>
            <person name="Gosse J.T."/>
            <person name="Boddy C.N."/>
        </authorList>
    </citation>
    <scope>NUCLEOTIDE SEQUENCE [LARGE SCALE GENOMIC DNA]</scope>
    <source>
        <strain evidence="3 4">ATCC 15676</strain>
    </source>
</reference>
<feature type="region of interest" description="Disordered" evidence="1">
    <location>
        <begin position="1"/>
        <end position="23"/>
    </location>
</feature>
<accession>A0A345XP80</accession>
<feature type="domain" description="DUF397" evidence="2">
    <location>
        <begin position="40"/>
        <end position="93"/>
    </location>
</feature>
<evidence type="ECO:0000313" key="4">
    <source>
        <dbReference type="Proteomes" id="UP000254425"/>
    </source>
</evidence>
<dbReference type="Pfam" id="PF04149">
    <property type="entry name" value="DUF397"/>
    <property type="match status" value="2"/>
</dbReference>
<dbReference type="EMBL" id="CP031320">
    <property type="protein sequence ID" value="AXK33446.1"/>
    <property type="molecule type" value="Genomic_DNA"/>
</dbReference>
<gene>
    <name evidence="3" type="ORF">DVA86_13085</name>
</gene>
<feature type="domain" description="DUF397" evidence="2">
    <location>
        <begin position="13"/>
        <end position="30"/>
    </location>
</feature>
<dbReference type="Proteomes" id="UP000254425">
    <property type="component" value="Chromosome"/>
</dbReference>
<organism evidence="3 4">
    <name type="scientific">Streptomyces armeniacus</name>
    <dbReference type="NCBI Taxonomy" id="83291"/>
    <lineage>
        <taxon>Bacteria</taxon>
        <taxon>Bacillati</taxon>
        <taxon>Actinomycetota</taxon>
        <taxon>Actinomycetes</taxon>
        <taxon>Kitasatosporales</taxon>
        <taxon>Streptomycetaceae</taxon>
        <taxon>Streptomyces</taxon>
    </lineage>
</organism>